<dbReference type="Proteomes" id="UP000006437">
    <property type="component" value="Unassembled WGS sequence"/>
</dbReference>
<dbReference type="RefSeq" id="WP_009525003.1">
    <property type="nucleotide sequence ID" value="NZ_JH414549.1"/>
</dbReference>
<dbReference type="SUPFAM" id="SSF53067">
    <property type="entry name" value="Actin-like ATPase domain"/>
    <property type="match status" value="2"/>
</dbReference>
<evidence type="ECO:0000313" key="9">
    <source>
        <dbReference type="EMBL" id="EHL10553.1"/>
    </source>
</evidence>
<evidence type="ECO:0000259" key="8">
    <source>
        <dbReference type="SMART" id="SM00842"/>
    </source>
</evidence>
<dbReference type="InterPro" id="IPR043129">
    <property type="entry name" value="ATPase_NBD"/>
</dbReference>
<dbReference type="Pfam" id="PF14450">
    <property type="entry name" value="FtsA"/>
    <property type="match status" value="1"/>
</dbReference>
<dbReference type="CDD" id="cd24004">
    <property type="entry name" value="ASKHA_NBD_PilM-like"/>
    <property type="match status" value="1"/>
</dbReference>
<comment type="similarity">
    <text evidence="1">Belongs to the heat shock protein 70 family.</text>
</comment>
<reference evidence="9 10" key="1">
    <citation type="submission" date="2011-08" db="EMBL/GenBank/DDBJ databases">
        <title>The Genome Sequence of Eubacteriaceae bacterium ACC19a.</title>
        <authorList>
            <consortium name="The Broad Institute Genome Sequencing Platform"/>
            <person name="Earl A."/>
            <person name="Ward D."/>
            <person name="Feldgarden M."/>
            <person name="Gevers D."/>
            <person name="Sizova M."/>
            <person name="Hazen A."/>
            <person name="Epstein S."/>
            <person name="Young S.K."/>
            <person name="Zeng Q."/>
            <person name="Gargeya S."/>
            <person name="Fitzgerald M."/>
            <person name="Haas B."/>
            <person name="Abouelleil A."/>
            <person name="Alvarado L."/>
            <person name="Arachchi H.M."/>
            <person name="Berlin A."/>
            <person name="Brown A."/>
            <person name="Chapman S.B."/>
            <person name="Chen Z."/>
            <person name="Dunbar C."/>
            <person name="Freedman E."/>
            <person name="Gearin G."/>
            <person name="Gellesch M."/>
            <person name="Goldberg J."/>
            <person name="Griggs A."/>
            <person name="Gujja S."/>
            <person name="Heiman D."/>
            <person name="Howarth C."/>
            <person name="Larson L."/>
            <person name="Lui A."/>
            <person name="MacDonald P.J.P."/>
            <person name="Montmayeur A."/>
            <person name="Murphy C."/>
            <person name="Neiman D."/>
            <person name="Pearson M."/>
            <person name="Priest M."/>
            <person name="Roberts A."/>
            <person name="Saif S."/>
            <person name="Shea T."/>
            <person name="Shenoy N."/>
            <person name="Sisk P."/>
            <person name="Stolte C."/>
            <person name="Sykes S."/>
            <person name="Wortman J."/>
            <person name="Nusbaum C."/>
            <person name="Birren B."/>
        </authorList>
    </citation>
    <scope>NUCLEOTIDE SEQUENCE [LARGE SCALE GENOMIC DNA]</scope>
    <source>
        <strain evidence="9 10">ACC19a</strain>
    </source>
</reference>
<evidence type="ECO:0000313" key="10">
    <source>
        <dbReference type="Proteomes" id="UP000006437"/>
    </source>
</evidence>
<evidence type="ECO:0000256" key="3">
    <source>
        <dbReference type="ARBA" id="ARBA00017249"/>
    </source>
</evidence>
<accession>G9X311</accession>
<evidence type="ECO:0000256" key="6">
    <source>
        <dbReference type="ARBA" id="ARBA00030945"/>
    </source>
</evidence>
<evidence type="ECO:0000256" key="7">
    <source>
        <dbReference type="ARBA" id="ARBA00033103"/>
    </source>
</evidence>
<name>G9X311_9FIRM</name>
<dbReference type="GO" id="GO:0051301">
    <property type="term" value="P:cell division"/>
    <property type="evidence" value="ECO:0007669"/>
    <property type="project" value="InterPro"/>
</dbReference>
<dbReference type="AlphaFoldDB" id="G9X311"/>
<dbReference type="PANTHER" id="PTHR32432:SF3">
    <property type="entry name" value="ETHANOLAMINE UTILIZATION PROTEIN EUTJ"/>
    <property type="match status" value="1"/>
</dbReference>
<dbReference type="HOGENOM" id="CLU_010661_1_0_9"/>
<sequence length="665" mass="74158">MDINQNETFFALDIGTRSIMGILGEKDGDIIKIKNVAMELHKKRAMYDGQVHDIQAVADVAQIVKNRLEKESGVKLTDVAIAAAGRSLKTIHTNVIEEFEEETLIDSQIMKNIEIEVLQQAANILKENLNDNVSYYNVGHTVMTYKLDDYEIKNPNGHKGKKISLEIIATFLPKIVVEALDSVMHKIDLNISYMTLEPIVALEVAIPENVRLLNIAMVDIGAGTSDIAITKDGTIIGYSMTSTAGDEITEALSQKFLLDFDTAEIIKCNLCKSSEQSFTDIVGTQINMSTNEILEQIQDSIELVAKNISDAILKTNGKSPSAVFLIGGGSQLPILNKLIADNLQLQESRVVVKSVENIQNIEYDTPILEGPQSITPVGILTCAIKNERKDFMEIKVNDKKIKLFRSADLKISDALILAGFNPRDLISRKGKSILVTINGDKKIFNGTYGEEAKINLNNQKANIDTNIHDGDTISIEPATSGQNAQVSIKDLISEKYIYINDDIVPYFCNIKINSIECKDYSTMLENGDEISYDILDSTDKIRQNMNIADDKQIFINGEFSKYDLSVEPGDKIKISEMPKEKETSDVDVQSVKKSITVIYNGSMITIKSKRDKILFIDIFDNIDFDRSKPKGNLIMKHNGNTAELTSELRNGDRVEIFWEEKNNIH</sequence>
<comment type="caution">
    <text evidence="9">The sequence shown here is derived from an EMBL/GenBank/DDBJ whole genome shotgun (WGS) entry which is preliminary data.</text>
</comment>
<dbReference type="InterPro" id="IPR050696">
    <property type="entry name" value="FtsA/MreB"/>
</dbReference>
<dbReference type="Gene3D" id="3.30.420.40">
    <property type="match status" value="2"/>
</dbReference>
<feature type="domain" description="SHS2" evidence="8">
    <location>
        <begin position="9"/>
        <end position="205"/>
    </location>
</feature>
<evidence type="ECO:0000256" key="1">
    <source>
        <dbReference type="ARBA" id="ARBA00007381"/>
    </source>
</evidence>
<proteinExistence type="inferred from homology"/>
<protein>
    <recommendedName>
        <fullName evidence="2">Chaperone protein DnaK</fullName>
    </recommendedName>
    <alternativeName>
        <fullName evidence="3">Chaperone protein dnaK</fullName>
    </alternativeName>
    <alternativeName>
        <fullName evidence="7">HSP70</fullName>
    </alternativeName>
    <alternativeName>
        <fullName evidence="6">Heat shock 70 kDa protein</fullName>
    </alternativeName>
    <alternativeName>
        <fullName evidence="5">Heat shock protein 70</fullName>
    </alternativeName>
</protein>
<dbReference type="PROSITE" id="PS01036">
    <property type="entry name" value="HSP70_3"/>
    <property type="match status" value="1"/>
</dbReference>
<gene>
    <name evidence="9" type="ORF">HMPREF9629_00768</name>
</gene>
<dbReference type="SMART" id="SM00842">
    <property type="entry name" value="FtsA"/>
    <property type="match status" value="1"/>
</dbReference>
<dbReference type="BioCyc" id="EBAC796937-HMP:GMGH-770-MONOMER"/>
<dbReference type="PANTHER" id="PTHR32432">
    <property type="entry name" value="CELL DIVISION PROTEIN FTSA-RELATED"/>
    <property type="match status" value="1"/>
</dbReference>
<dbReference type="PATRIC" id="fig|796937.3.peg.2003"/>
<dbReference type="InterPro" id="IPR003494">
    <property type="entry name" value="SHS2_FtsA"/>
</dbReference>
<evidence type="ECO:0000256" key="5">
    <source>
        <dbReference type="ARBA" id="ARBA00030019"/>
    </source>
</evidence>
<evidence type="ECO:0000256" key="2">
    <source>
        <dbReference type="ARBA" id="ARBA00014415"/>
    </source>
</evidence>
<dbReference type="EMBL" id="AFZE01000057">
    <property type="protein sequence ID" value="EHL10553.1"/>
    <property type="molecule type" value="Genomic_DNA"/>
</dbReference>
<evidence type="ECO:0000256" key="4">
    <source>
        <dbReference type="ARBA" id="ARBA00023016"/>
    </source>
</evidence>
<dbReference type="InterPro" id="IPR018181">
    <property type="entry name" value="Heat_shock_70_CS"/>
</dbReference>
<organism evidence="9 10">
    <name type="scientific">Peptoanaerobacter stomatis</name>
    <dbReference type="NCBI Taxonomy" id="796937"/>
    <lineage>
        <taxon>Bacteria</taxon>
        <taxon>Bacillati</taxon>
        <taxon>Bacillota</taxon>
        <taxon>Clostridia</taxon>
        <taxon>Peptostreptococcales</taxon>
        <taxon>Filifactoraceae</taxon>
        <taxon>Peptoanaerobacter</taxon>
    </lineage>
</organism>
<keyword evidence="4" id="KW-0346">Stress response</keyword>